<evidence type="ECO:0000256" key="6">
    <source>
        <dbReference type="ARBA" id="ARBA00023242"/>
    </source>
</evidence>
<comment type="subcellular location">
    <subcellularLocation>
        <location evidence="1">Nucleus</location>
    </subcellularLocation>
</comment>
<comment type="caution">
    <text evidence="9">The sequence shown here is derived from an EMBL/GenBank/DDBJ whole genome shotgun (WGS) entry which is preliminary data.</text>
</comment>
<evidence type="ECO:0000256" key="2">
    <source>
        <dbReference type="ARBA" id="ARBA00006661"/>
    </source>
</evidence>
<evidence type="ECO:0000313" key="10">
    <source>
        <dbReference type="Proteomes" id="UP001378960"/>
    </source>
</evidence>
<dbReference type="GO" id="GO:0006281">
    <property type="term" value="P:DNA repair"/>
    <property type="evidence" value="ECO:0007669"/>
    <property type="project" value="UniProtKB-KW"/>
</dbReference>
<reference evidence="9 10" key="1">
    <citation type="journal article" date="2023" name="Elife">
        <title>Identification of key yeast species and microbe-microbe interactions impacting larval growth of Drosophila in the wild.</title>
        <authorList>
            <person name="Mure A."/>
            <person name="Sugiura Y."/>
            <person name="Maeda R."/>
            <person name="Honda K."/>
            <person name="Sakurai N."/>
            <person name="Takahashi Y."/>
            <person name="Watada M."/>
            <person name="Katoh T."/>
            <person name="Gotoh A."/>
            <person name="Gotoh Y."/>
            <person name="Taniguchi I."/>
            <person name="Nakamura K."/>
            <person name="Hayashi T."/>
            <person name="Katayama T."/>
            <person name="Uemura T."/>
            <person name="Hattori Y."/>
        </authorList>
    </citation>
    <scope>NUCLEOTIDE SEQUENCE [LARGE SCALE GENOMIC DNA]</scope>
    <source>
        <strain evidence="9 10">PK-24</strain>
    </source>
</reference>
<organism evidence="9 10">
    <name type="scientific">Pichia kluyveri</name>
    <name type="common">Yeast</name>
    <dbReference type="NCBI Taxonomy" id="36015"/>
    <lineage>
        <taxon>Eukaryota</taxon>
        <taxon>Fungi</taxon>
        <taxon>Dikarya</taxon>
        <taxon>Ascomycota</taxon>
        <taxon>Saccharomycotina</taxon>
        <taxon>Pichiomycetes</taxon>
        <taxon>Pichiales</taxon>
        <taxon>Pichiaceae</taxon>
        <taxon>Pichia</taxon>
    </lineage>
</organism>
<feature type="region of interest" description="Disordered" evidence="8">
    <location>
        <begin position="230"/>
        <end position="252"/>
    </location>
</feature>
<evidence type="ECO:0000256" key="8">
    <source>
        <dbReference type="SAM" id="MobiDB-lite"/>
    </source>
</evidence>
<proteinExistence type="inferred from homology"/>
<keyword evidence="4" id="KW-0233">DNA recombination</keyword>
<keyword evidence="6" id="KW-0539">Nucleus</keyword>
<dbReference type="InterPro" id="IPR018574">
    <property type="entry name" value="Structure-sp_endonuc_su_Slx4"/>
</dbReference>
<keyword evidence="5" id="KW-0234">DNA repair</keyword>
<evidence type="ECO:0000256" key="5">
    <source>
        <dbReference type="ARBA" id="ARBA00023204"/>
    </source>
</evidence>
<name>A0AAV5QZ85_PICKL</name>
<dbReference type="Pfam" id="PF09494">
    <property type="entry name" value="Slx4"/>
    <property type="match status" value="1"/>
</dbReference>
<feature type="compositionally biased region" description="Acidic residues" evidence="8">
    <location>
        <begin position="237"/>
        <end position="252"/>
    </location>
</feature>
<protein>
    <recommendedName>
        <fullName evidence="7">Structure-specific endonuclease subunit SLX4</fullName>
    </recommendedName>
</protein>
<keyword evidence="10" id="KW-1185">Reference proteome</keyword>
<evidence type="ECO:0000256" key="1">
    <source>
        <dbReference type="ARBA" id="ARBA00004123"/>
    </source>
</evidence>
<evidence type="ECO:0000256" key="4">
    <source>
        <dbReference type="ARBA" id="ARBA00023172"/>
    </source>
</evidence>
<sequence length="551" mass="62772">MPFSLGTQVQGALDDYNHEMNTGESFKRQFASYTYDTETPTKSRILLSPKKSKPKTKTKRVSKSIGSINKQTILKSKNGNLENQINNTLIGSKDWSDIKQKLINGIDLNNTVVCENDYTKGNTTGERHVIRNSYTYPSDLSTDDFNVLYEGFNFIKGGSDEMITLSQALFDKIDEKDVQNKEQTKENEIIEIDDSCDEGNEEGDFVIPNSSDDEIDIISLSSDEEVIENDNVNDNYNGEDIESNNNEDDDSDIGNISRLDIISKVINLANPDSTIPDSEVSDDEDIDEFLTARSKIDKEDEEENGNVSHISIMDTTICDNVETSEIDVSFSKVQTKSINEQIDLIDSMESDLNISYSKAETRVIENGTSNNVEKLSPHNIDEIQTNNSQTEEIFNELTNINTNLTISKRIDHFKEWNNTQLSNQLKIWGIKRSSNSRNKLLELIEDICNRINPNKWNWVIENTKSDEPLDFSKYPDDVEPVIITNNIEQVIIDKVIEILKDEKFDYKILTYKPININEILEIINKNDKIVNFKQLGEVLDNLGVCWTEIEN</sequence>
<keyword evidence="3" id="KW-0227">DNA damage</keyword>
<gene>
    <name evidence="9" type="ORF">DAPK24_008330</name>
</gene>
<comment type="similarity">
    <text evidence="2">Belongs to the SLX4 family.</text>
</comment>
<evidence type="ECO:0000256" key="7">
    <source>
        <dbReference type="ARBA" id="ARBA00029496"/>
    </source>
</evidence>
<evidence type="ECO:0000256" key="3">
    <source>
        <dbReference type="ARBA" id="ARBA00022763"/>
    </source>
</evidence>
<dbReference type="GO" id="GO:0006260">
    <property type="term" value="P:DNA replication"/>
    <property type="evidence" value="ECO:0007669"/>
    <property type="project" value="InterPro"/>
</dbReference>
<dbReference type="Proteomes" id="UP001378960">
    <property type="component" value="Unassembled WGS sequence"/>
</dbReference>
<dbReference type="GO" id="GO:0033557">
    <property type="term" value="C:Slx1-Slx4 complex"/>
    <property type="evidence" value="ECO:0007669"/>
    <property type="project" value="InterPro"/>
</dbReference>
<dbReference type="AlphaFoldDB" id="A0AAV5QZ85"/>
<accession>A0AAV5QZ85</accession>
<dbReference type="EMBL" id="BTGB01000001">
    <property type="protein sequence ID" value="GMM44258.1"/>
    <property type="molecule type" value="Genomic_DNA"/>
</dbReference>
<evidence type="ECO:0000313" key="9">
    <source>
        <dbReference type="EMBL" id="GMM44258.1"/>
    </source>
</evidence>
<dbReference type="GO" id="GO:0006310">
    <property type="term" value="P:DNA recombination"/>
    <property type="evidence" value="ECO:0007669"/>
    <property type="project" value="UniProtKB-KW"/>
</dbReference>